<evidence type="ECO:0000256" key="2">
    <source>
        <dbReference type="SAM" id="SignalP"/>
    </source>
</evidence>
<reference evidence="3" key="1">
    <citation type="submission" date="2021-01" db="EMBL/GenBank/DDBJ databases">
        <authorList>
            <person name="Corre E."/>
            <person name="Pelletier E."/>
            <person name="Niang G."/>
            <person name="Scheremetjew M."/>
            <person name="Finn R."/>
            <person name="Kale V."/>
            <person name="Holt S."/>
            <person name="Cochrane G."/>
            <person name="Meng A."/>
            <person name="Brown T."/>
            <person name="Cohen L."/>
        </authorList>
    </citation>
    <scope>NUCLEOTIDE SEQUENCE</scope>
</reference>
<dbReference type="AlphaFoldDB" id="A0A7S1AED5"/>
<protein>
    <submittedName>
        <fullName evidence="3">Uncharacterized protein</fullName>
    </submittedName>
</protein>
<proteinExistence type="predicted"/>
<organism evidence="3">
    <name type="scientific">Noctiluca scintillans</name>
    <name type="common">Sea sparkle</name>
    <name type="synonym">Red tide dinoflagellate</name>
    <dbReference type="NCBI Taxonomy" id="2966"/>
    <lineage>
        <taxon>Eukaryota</taxon>
        <taxon>Sar</taxon>
        <taxon>Alveolata</taxon>
        <taxon>Dinophyceae</taxon>
        <taxon>Noctilucales</taxon>
        <taxon>Noctilucaceae</taxon>
        <taxon>Noctiluca</taxon>
    </lineage>
</organism>
<feature type="chain" id="PRO_5031386982" evidence="2">
    <location>
        <begin position="23"/>
        <end position="133"/>
    </location>
</feature>
<keyword evidence="1" id="KW-0472">Membrane</keyword>
<sequence length="133" mass="15104">MTVPRVAVDMLLLVVGARWLTATTDFEECVVSASSLNFVLQLPTIMCVLVPDRLQRETNGLMLLPHSRWEGPSCRALLGSFVFLPFCLVLVAFYVFFWQRVLIDYKWDTAEVCGPYIDEFATGSSIWLLGNFF</sequence>
<evidence type="ECO:0000313" key="3">
    <source>
        <dbReference type="EMBL" id="CAD8850500.1"/>
    </source>
</evidence>
<name>A0A7S1AED5_NOCSC</name>
<evidence type="ECO:0000256" key="1">
    <source>
        <dbReference type="SAM" id="Phobius"/>
    </source>
</evidence>
<feature type="signal peptide" evidence="2">
    <location>
        <begin position="1"/>
        <end position="22"/>
    </location>
</feature>
<feature type="transmembrane region" description="Helical" evidence="1">
    <location>
        <begin position="76"/>
        <end position="97"/>
    </location>
</feature>
<dbReference type="EMBL" id="HBFQ01035235">
    <property type="protein sequence ID" value="CAD8850500.1"/>
    <property type="molecule type" value="Transcribed_RNA"/>
</dbReference>
<keyword evidence="1" id="KW-1133">Transmembrane helix</keyword>
<keyword evidence="2" id="KW-0732">Signal</keyword>
<keyword evidence="1" id="KW-0812">Transmembrane</keyword>
<gene>
    <name evidence="3" type="ORF">NSCI0253_LOCUS24850</name>
</gene>
<accession>A0A7S1AED5</accession>